<evidence type="ECO:0000259" key="6">
    <source>
        <dbReference type="Pfam" id="PF00501"/>
    </source>
</evidence>
<dbReference type="GO" id="GO:0005783">
    <property type="term" value="C:endoplasmic reticulum"/>
    <property type="evidence" value="ECO:0007669"/>
    <property type="project" value="TreeGrafter"/>
</dbReference>
<evidence type="ECO:0000313" key="8">
    <source>
        <dbReference type="EMBL" id="CAF0917761.1"/>
    </source>
</evidence>
<dbReference type="InterPro" id="IPR042099">
    <property type="entry name" value="ANL_N_sf"/>
</dbReference>
<organism evidence="7 11">
    <name type="scientific">Rotaria sordida</name>
    <dbReference type="NCBI Taxonomy" id="392033"/>
    <lineage>
        <taxon>Eukaryota</taxon>
        <taxon>Metazoa</taxon>
        <taxon>Spiralia</taxon>
        <taxon>Gnathifera</taxon>
        <taxon>Rotifera</taxon>
        <taxon>Eurotatoria</taxon>
        <taxon>Bdelloidea</taxon>
        <taxon>Philodinida</taxon>
        <taxon>Philodinidae</taxon>
        <taxon>Rotaria</taxon>
    </lineage>
</organism>
<dbReference type="Proteomes" id="UP000663864">
    <property type="component" value="Unassembled WGS sequence"/>
</dbReference>
<evidence type="ECO:0000313" key="10">
    <source>
        <dbReference type="EMBL" id="CAF3557479.1"/>
    </source>
</evidence>
<keyword evidence="2" id="KW-0547">Nucleotide-binding</keyword>
<dbReference type="GO" id="GO:0016020">
    <property type="term" value="C:membrane"/>
    <property type="evidence" value="ECO:0007669"/>
    <property type="project" value="TreeGrafter"/>
</dbReference>
<accession>A0A813X4U0</accession>
<dbReference type="EMBL" id="CAJOAX010000058">
    <property type="protein sequence ID" value="CAF3495452.1"/>
    <property type="molecule type" value="Genomic_DNA"/>
</dbReference>
<dbReference type="Pfam" id="PF00501">
    <property type="entry name" value="AMP-binding"/>
    <property type="match status" value="1"/>
</dbReference>
<name>A0A813X4U0_9BILA</name>
<keyword evidence="3" id="KW-0276">Fatty acid metabolism</keyword>
<dbReference type="Proteomes" id="UP000663836">
    <property type="component" value="Unassembled WGS sequence"/>
</dbReference>
<dbReference type="Proteomes" id="UP000663882">
    <property type="component" value="Unassembled WGS sequence"/>
</dbReference>
<evidence type="ECO:0000256" key="1">
    <source>
        <dbReference type="ARBA" id="ARBA00022598"/>
    </source>
</evidence>
<dbReference type="EMBL" id="CAJOBD010000059">
    <property type="protein sequence ID" value="CAF3557479.1"/>
    <property type="molecule type" value="Genomic_DNA"/>
</dbReference>
<feature type="domain" description="AMP-dependent synthetase/ligase" evidence="6">
    <location>
        <begin position="58"/>
        <end position="169"/>
    </location>
</feature>
<dbReference type="Gene3D" id="3.40.50.12780">
    <property type="entry name" value="N-terminal domain of ligase-like"/>
    <property type="match status" value="1"/>
</dbReference>
<evidence type="ECO:0000313" key="7">
    <source>
        <dbReference type="EMBL" id="CAF0865233.1"/>
    </source>
</evidence>
<gene>
    <name evidence="10" type="ORF">JBS370_LOCUS1666</name>
    <name evidence="9" type="ORF">OTI717_LOCUS1389</name>
    <name evidence="8" type="ORF">RFH988_LOCUS9825</name>
    <name evidence="7" type="ORF">ZHD862_LOCUS5593</name>
</gene>
<keyword evidence="1" id="KW-0436">Ligase</keyword>
<dbReference type="PANTHER" id="PTHR43272">
    <property type="entry name" value="LONG-CHAIN-FATTY-ACID--COA LIGASE"/>
    <property type="match status" value="1"/>
</dbReference>
<keyword evidence="3" id="KW-0443">Lipid metabolism</keyword>
<keyword evidence="4" id="KW-0067">ATP-binding</keyword>
<evidence type="ECO:0000256" key="2">
    <source>
        <dbReference type="ARBA" id="ARBA00022741"/>
    </source>
</evidence>
<reference evidence="7" key="1">
    <citation type="submission" date="2021-02" db="EMBL/GenBank/DDBJ databases">
        <authorList>
            <person name="Nowell W R."/>
        </authorList>
    </citation>
    <scope>NUCLEOTIDE SEQUENCE</scope>
</reference>
<dbReference type="SUPFAM" id="SSF56801">
    <property type="entry name" value="Acetyl-CoA synthetase-like"/>
    <property type="match status" value="1"/>
</dbReference>
<dbReference type="AlphaFoldDB" id="A0A813X4U0"/>
<evidence type="ECO:0000256" key="3">
    <source>
        <dbReference type="ARBA" id="ARBA00022832"/>
    </source>
</evidence>
<dbReference type="EMBL" id="CAJNOT010000149">
    <property type="protein sequence ID" value="CAF0865233.1"/>
    <property type="molecule type" value="Genomic_DNA"/>
</dbReference>
<evidence type="ECO:0000313" key="11">
    <source>
        <dbReference type="Proteomes" id="UP000663864"/>
    </source>
</evidence>
<evidence type="ECO:0000313" key="9">
    <source>
        <dbReference type="EMBL" id="CAF3495452.1"/>
    </source>
</evidence>
<evidence type="ECO:0000256" key="4">
    <source>
        <dbReference type="ARBA" id="ARBA00022840"/>
    </source>
</evidence>
<proteinExistence type="predicted"/>
<dbReference type="OrthoDB" id="10019664at2759"/>
<comment type="caution">
    <text evidence="7">The sequence shown here is derived from an EMBL/GenBank/DDBJ whole genome shotgun (WGS) entry which is preliminary data.</text>
</comment>
<dbReference type="GO" id="GO:0005524">
    <property type="term" value="F:ATP binding"/>
    <property type="evidence" value="ECO:0007669"/>
    <property type="project" value="UniProtKB-KW"/>
</dbReference>
<evidence type="ECO:0000256" key="5">
    <source>
        <dbReference type="ARBA" id="ARBA00026121"/>
    </source>
</evidence>
<dbReference type="EMBL" id="CAJNOO010000356">
    <property type="protein sequence ID" value="CAF0917761.1"/>
    <property type="molecule type" value="Genomic_DNA"/>
</dbReference>
<dbReference type="PANTHER" id="PTHR43272:SF33">
    <property type="entry name" value="AMP-BINDING DOMAIN-CONTAINING PROTEIN-RELATED"/>
    <property type="match status" value="1"/>
</dbReference>
<dbReference type="GO" id="GO:0004467">
    <property type="term" value="F:long-chain fatty acid-CoA ligase activity"/>
    <property type="evidence" value="ECO:0007669"/>
    <property type="project" value="UniProtKB-EC"/>
</dbReference>
<dbReference type="EC" id="6.2.1.3" evidence="5"/>
<sequence>MQPPHHHRMVREIAYGYVEEAEYTRVDLAARILAAVTTYQDRYCMGVRDIDPNNPKNYVDSYSWQTFKTIGERITNFSHGLRRLIKPRGYLGICAANRPEWLVTDFACILQSFITVPIYCLFNDREIAFIIKNTPVSIIVCDKEMLPRFIRLHSECPSLRHIVCMDPIPEAMSSKMKIYF</sequence>
<dbReference type="Proteomes" id="UP000663823">
    <property type="component" value="Unassembled WGS sequence"/>
</dbReference>
<dbReference type="InterPro" id="IPR000873">
    <property type="entry name" value="AMP-dep_synth/lig_dom"/>
</dbReference>
<protein>
    <recommendedName>
        <fullName evidence="5">long-chain-fatty-acid--CoA ligase</fullName>
        <ecNumber evidence="5">6.2.1.3</ecNumber>
    </recommendedName>
</protein>